<organism evidence="2 3">
    <name type="scientific">Actinomortierella ambigua</name>
    <dbReference type="NCBI Taxonomy" id="1343610"/>
    <lineage>
        <taxon>Eukaryota</taxon>
        <taxon>Fungi</taxon>
        <taxon>Fungi incertae sedis</taxon>
        <taxon>Mucoromycota</taxon>
        <taxon>Mortierellomycotina</taxon>
        <taxon>Mortierellomycetes</taxon>
        <taxon>Mortierellales</taxon>
        <taxon>Mortierellaceae</taxon>
        <taxon>Actinomortierella</taxon>
    </lineage>
</organism>
<keyword evidence="1" id="KW-0732">Signal</keyword>
<comment type="caution">
    <text evidence="2">The sequence shown here is derived from an EMBL/GenBank/DDBJ whole genome shotgun (WGS) entry which is preliminary data.</text>
</comment>
<keyword evidence="3" id="KW-1185">Reference proteome</keyword>
<dbReference type="OrthoDB" id="2441166at2759"/>
<accession>A0A9P6PUC0</accession>
<evidence type="ECO:0000256" key="1">
    <source>
        <dbReference type="SAM" id="SignalP"/>
    </source>
</evidence>
<evidence type="ECO:0000313" key="3">
    <source>
        <dbReference type="Proteomes" id="UP000807716"/>
    </source>
</evidence>
<reference evidence="2" key="1">
    <citation type="journal article" date="2020" name="Fungal Divers.">
        <title>Resolving the Mortierellaceae phylogeny through synthesis of multi-gene phylogenetics and phylogenomics.</title>
        <authorList>
            <person name="Vandepol N."/>
            <person name="Liber J."/>
            <person name="Desiro A."/>
            <person name="Na H."/>
            <person name="Kennedy M."/>
            <person name="Barry K."/>
            <person name="Grigoriev I.V."/>
            <person name="Miller A.N."/>
            <person name="O'Donnell K."/>
            <person name="Stajich J.E."/>
            <person name="Bonito G."/>
        </authorList>
    </citation>
    <scope>NUCLEOTIDE SEQUENCE</scope>
    <source>
        <strain evidence="2">BC1065</strain>
    </source>
</reference>
<feature type="chain" id="PRO_5040207559" evidence="1">
    <location>
        <begin position="19"/>
        <end position="262"/>
    </location>
</feature>
<protein>
    <submittedName>
        <fullName evidence="2">Uncharacterized protein</fullName>
    </submittedName>
</protein>
<feature type="signal peptide" evidence="1">
    <location>
        <begin position="1"/>
        <end position="18"/>
    </location>
</feature>
<dbReference type="EMBL" id="JAAAJB010000527">
    <property type="protein sequence ID" value="KAG0254274.1"/>
    <property type="molecule type" value="Genomic_DNA"/>
</dbReference>
<name>A0A9P6PUC0_9FUNG</name>
<dbReference type="Proteomes" id="UP000807716">
    <property type="component" value="Unassembled WGS sequence"/>
</dbReference>
<evidence type="ECO:0000313" key="2">
    <source>
        <dbReference type="EMBL" id="KAG0254274.1"/>
    </source>
</evidence>
<gene>
    <name evidence="2" type="ORF">DFQ27_006936</name>
</gene>
<sequence length="262" mass="29600">MHFSKTLILLASATLAFAGDALVSRGLFEGTDTTDPHAGGSDVFEYPENHPAATGSILRGLATEVDYWPYEQPAAKMPLTYRNFVKKVETFPGFFRMPSDEQTFTVREKDELYGAIEGNYPYAESEAVAMAVDEMVPKRNKNPDLKQWELTAVLVNKLDAREGNTEIIVSLIEVQVKLETSRRGRVHFPKQEVTMTVRRFGVIASTLESNAERYAQRFQTVDVENFTEFMTSSADNNEFVFSPSCSGQLRMGRRDPLNEWFL</sequence>
<proteinExistence type="predicted"/>
<dbReference type="AlphaFoldDB" id="A0A9P6PUC0"/>